<organism evidence="1 2">
    <name type="scientific">Nephila pilipes</name>
    <name type="common">Giant wood spider</name>
    <name type="synonym">Nephila maculata</name>
    <dbReference type="NCBI Taxonomy" id="299642"/>
    <lineage>
        <taxon>Eukaryota</taxon>
        <taxon>Metazoa</taxon>
        <taxon>Ecdysozoa</taxon>
        <taxon>Arthropoda</taxon>
        <taxon>Chelicerata</taxon>
        <taxon>Arachnida</taxon>
        <taxon>Araneae</taxon>
        <taxon>Araneomorphae</taxon>
        <taxon>Entelegynae</taxon>
        <taxon>Araneoidea</taxon>
        <taxon>Nephilidae</taxon>
        <taxon>Nephila</taxon>
    </lineage>
</organism>
<dbReference type="Proteomes" id="UP000887013">
    <property type="component" value="Unassembled WGS sequence"/>
</dbReference>
<name>A0A8X6T5R4_NEPPI</name>
<protein>
    <recommendedName>
        <fullName evidence="3">RNase H type-1 domain-containing protein</fullName>
    </recommendedName>
</protein>
<proteinExistence type="predicted"/>
<dbReference type="SUPFAM" id="SSF53098">
    <property type="entry name" value="Ribonuclease H-like"/>
    <property type="match status" value="1"/>
</dbReference>
<keyword evidence="2" id="KW-1185">Reference proteome</keyword>
<evidence type="ECO:0000313" key="1">
    <source>
        <dbReference type="EMBL" id="GFS81562.1"/>
    </source>
</evidence>
<accession>A0A8X6T5R4</accession>
<sequence>MHLPLDQPMSRSFDPYWNMAQRFTSVLQPLTYLCQTALKTLNTIPSIAVQIFPEGSKNEDNINGSQGLKDATSWTAYQDIWILTDSRSSIQHLQNWLRIGDRASFSKLILLQKLSFCHNVHFQWILSHISISDDEVADTLAKEGTSMTSTSSTLNLLET</sequence>
<dbReference type="InterPro" id="IPR012337">
    <property type="entry name" value="RNaseH-like_sf"/>
</dbReference>
<evidence type="ECO:0000313" key="2">
    <source>
        <dbReference type="Proteomes" id="UP000887013"/>
    </source>
</evidence>
<dbReference type="OrthoDB" id="6436180at2759"/>
<dbReference type="Gene3D" id="3.30.420.10">
    <property type="entry name" value="Ribonuclease H-like superfamily/Ribonuclease H"/>
    <property type="match status" value="1"/>
</dbReference>
<dbReference type="InterPro" id="IPR036397">
    <property type="entry name" value="RNaseH_sf"/>
</dbReference>
<evidence type="ECO:0008006" key="3">
    <source>
        <dbReference type="Google" id="ProtNLM"/>
    </source>
</evidence>
<dbReference type="GO" id="GO:0003676">
    <property type="term" value="F:nucleic acid binding"/>
    <property type="evidence" value="ECO:0007669"/>
    <property type="project" value="InterPro"/>
</dbReference>
<comment type="caution">
    <text evidence="1">The sequence shown here is derived from an EMBL/GenBank/DDBJ whole genome shotgun (WGS) entry which is preliminary data.</text>
</comment>
<dbReference type="EMBL" id="BMAW01003025">
    <property type="protein sequence ID" value="GFS81562.1"/>
    <property type="molecule type" value="Genomic_DNA"/>
</dbReference>
<reference evidence="1" key="1">
    <citation type="submission" date="2020-08" db="EMBL/GenBank/DDBJ databases">
        <title>Multicomponent nature underlies the extraordinary mechanical properties of spider dragline silk.</title>
        <authorList>
            <person name="Kono N."/>
            <person name="Nakamura H."/>
            <person name="Mori M."/>
            <person name="Yoshida Y."/>
            <person name="Ohtoshi R."/>
            <person name="Malay A.D."/>
            <person name="Moran D.A.P."/>
            <person name="Tomita M."/>
            <person name="Numata K."/>
            <person name="Arakawa K."/>
        </authorList>
    </citation>
    <scope>NUCLEOTIDE SEQUENCE</scope>
</reference>
<dbReference type="AlphaFoldDB" id="A0A8X6T5R4"/>
<gene>
    <name evidence="1" type="primary">AVEN_218757_1</name>
    <name evidence="1" type="ORF">NPIL_172391</name>
</gene>